<sequence length="71" mass="8257">MELAVLEGFEGSYAIIEIDGQTRDIERRLVEPKAKEGDVLKWDGAKWMVDPEATSERSDRMKKLMDELWED</sequence>
<evidence type="ECO:0000313" key="2">
    <source>
        <dbReference type="Proteomes" id="UP000092573"/>
    </source>
</evidence>
<proteinExistence type="predicted"/>
<name>A0A1B1N0T8_9BACL</name>
<protein>
    <submittedName>
        <fullName evidence="1">Uncharacterized protein</fullName>
    </submittedName>
</protein>
<gene>
    <name evidence="1" type="ORF">AWM70_10930</name>
</gene>
<dbReference type="OrthoDB" id="164847at2"/>
<dbReference type="AlphaFoldDB" id="A0A1B1N0T8"/>
<dbReference type="RefSeq" id="WP_068696329.1">
    <property type="nucleotide sequence ID" value="NZ_CP014167.1"/>
</dbReference>
<dbReference type="Proteomes" id="UP000092573">
    <property type="component" value="Chromosome"/>
</dbReference>
<keyword evidence="2" id="KW-1185">Reference proteome</keyword>
<dbReference type="STRING" id="1462996.AWM70_10930"/>
<dbReference type="EMBL" id="CP014167">
    <property type="protein sequence ID" value="ANS75054.1"/>
    <property type="molecule type" value="Genomic_DNA"/>
</dbReference>
<dbReference type="Pfam" id="PF11213">
    <property type="entry name" value="DUF3006"/>
    <property type="match status" value="1"/>
</dbReference>
<evidence type="ECO:0000313" key="1">
    <source>
        <dbReference type="EMBL" id="ANS75054.1"/>
    </source>
</evidence>
<organism evidence="1 2">
    <name type="scientific">Paenibacillus yonginensis</name>
    <dbReference type="NCBI Taxonomy" id="1462996"/>
    <lineage>
        <taxon>Bacteria</taxon>
        <taxon>Bacillati</taxon>
        <taxon>Bacillota</taxon>
        <taxon>Bacilli</taxon>
        <taxon>Bacillales</taxon>
        <taxon>Paenibacillaceae</taxon>
        <taxon>Paenibacillus</taxon>
    </lineage>
</organism>
<reference evidence="1 2" key="1">
    <citation type="submission" date="2016-01" db="EMBL/GenBank/DDBJ databases">
        <title>Complete Genome Sequence of Paenibacillus yonginensis DCY84, a novel Plant Growth-Promoting Bacteria with Elicitation of Induced Systemic Resistance.</title>
        <authorList>
            <person name="Kim Y.J."/>
            <person name="Yang D.C."/>
            <person name="Sukweenadhi J."/>
        </authorList>
    </citation>
    <scope>NUCLEOTIDE SEQUENCE [LARGE SCALE GENOMIC DNA]</scope>
    <source>
        <strain evidence="1 2">DCY84</strain>
    </source>
</reference>
<dbReference type="InterPro" id="IPR021377">
    <property type="entry name" value="DUF3006"/>
</dbReference>
<accession>A0A1B1N0T8</accession>
<dbReference type="KEGG" id="pyg:AWM70_10930"/>